<evidence type="ECO:0000256" key="3">
    <source>
        <dbReference type="ARBA" id="ARBA00022603"/>
    </source>
</evidence>
<evidence type="ECO:0000313" key="7">
    <source>
        <dbReference type="EMBL" id="QFR48547.1"/>
    </source>
</evidence>
<dbReference type="EC" id="2.1.1.-" evidence="6"/>
<dbReference type="GO" id="GO:0008276">
    <property type="term" value="F:protein methyltransferase activity"/>
    <property type="evidence" value="ECO:0007669"/>
    <property type="project" value="UniProtKB-UniRule"/>
</dbReference>
<evidence type="ECO:0000313" key="8">
    <source>
        <dbReference type="Proteomes" id="UP000326944"/>
    </source>
</evidence>
<dbReference type="KEGG" id="sulg:FJR48_01910"/>
<protein>
    <recommendedName>
        <fullName evidence="6">Ribosomal protein L11 methyltransferase</fullName>
        <shortName evidence="6">L11 Mtase</shortName>
        <ecNumber evidence="6">2.1.1.-</ecNumber>
    </recommendedName>
</protein>
<comment type="catalytic activity">
    <reaction evidence="6">
        <text>L-lysyl-[protein] + 3 S-adenosyl-L-methionine = N(6),N(6),N(6)-trimethyl-L-lysyl-[protein] + 3 S-adenosyl-L-homocysteine + 3 H(+)</text>
        <dbReference type="Rhea" id="RHEA:54192"/>
        <dbReference type="Rhea" id="RHEA-COMP:9752"/>
        <dbReference type="Rhea" id="RHEA-COMP:13826"/>
        <dbReference type="ChEBI" id="CHEBI:15378"/>
        <dbReference type="ChEBI" id="CHEBI:29969"/>
        <dbReference type="ChEBI" id="CHEBI:57856"/>
        <dbReference type="ChEBI" id="CHEBI:59789"/>
        <dbReference type="ChEBI" id="CHEBI:61961"/>
    </reaction>
</comment>
<dbReference type="NCBIfam" id="NF001786">
    <property type="entry name" value="PRK00517.2-4"/>
    <property type="match status" value="1"/>
</dbReference>
<keyword evidence="5 6" id="KW-0949">S-adenosyl-L-methionine</keyword>
<comment type="subcellular location">
    <subcellularLocation>
        <location evidence="6">Cytoplasm</location>
    </subcellularLocation>
</comment>
<organism evidence="7 8">
    <name type="scientific">Sulfurimonas lithotrophica</name>
    <dbReference type="NCBI Taxonomy" id="2590022"/>
    <lineage>
        <taxon>Bacteria</taxon>
        <taxon>Pseudomonadati</taxon>
        <taxon>Campylobacterota</taxon>
        <taxon>Epsilonproteobacteria</taxon>
        <taxon>Campylobacterales</taxon>
        <taxon>Sulfurimonadaceae</taxon>
        <taxon>Sulfurimonas</taxon>
    </lineage>
</organism>
<keyword evidence="2 6" id="KW-0963">Cytoplasm</keyword>
<keyword evidence="8" id="KW-1185">Reference proteome</keyword>
<dbReference type="HAMAP" id="MF_00735">
    <property type="entry name" value="Methyltr_PrmA"/>
    <property type="match status" value="1"/>
</dbReference>
<comment type="function">
    <text evidence="6">Methylates ribosomal protein L11.</text>
</comment>
<dbReference type="Proteomes" id="UP000326944">
    <property type="component" value="Chromosome"/>
</dbReference>
<keyword evidence="7" id="KW-0687">Ribonucleoprotein</keyword>
<name>A0A5P8NYQ9_9BACT</name>
<reference evidence="7 8" key="1">
    <citation type="submission" date="2019-09" db="EMBL/GenBank/DDBJ databases">
        <title>Sulfurimonas gotlandica sp. nov., a chemoautotrophic and psychrotolerant epsilonproteobacterium isolated from a pelagic redoxcline, and an emended description of the genus Sulfurimonas.</title>
        <authorList>
            <person name="Wang S."/>
            <person name="Jiang L."/>
            <person name="Shao S."/>
        </authorList>
    </citation>
    <scope>NUCLEOTIDE SEQUENCE [LARGE SCALE GENOMIC DNA]</scope>
    <source>
        <strain evidence="7 8">GYSZ_1</strain>
    </source>
</reference>
<accession>A0A5P8NYQ9</accession>
<evidence type="ECO:0000256" key="2">
    <source>
        <dbReference type="ARBA" id="ARBA00022490"/>
    </source>
</evidence>
<evidence type="ECO:0000256" key="6">
    <source>
        <dbReference type="HAMAP-Rule" id="MF_00735"/>
    </source>
</evidence>
<comment type="similarity">
    <text evidence="1 6">Belongs to the methyltransferase superfamily. PrmA family.</text>
</comment>
<keyword evidence="3 6" id="KW-0489">Methyltransferase</keyword>
<dbReference type="InterPro" id="IPR029063">
    <property type="entry name" value="SAM-dependent_MTases_sf"/>
</dbReference>
<dbReference type="InterPro" id="IPR004498">
    <property type="entry name" value="Ribosomal_PrmA_MeTrfase"/>
</dbReference>
<feature type="binding site" evidence="6">
    <location>
        <position position="151"/>
    </location>
    <ligand>
        <name>S-adenosyl-L-methionine</name>
        <dbReference type="ChEBI" id="CHEBI:59789"/>
    </ligand>
</feature>
<proteinExistence type="inferred from homology"/>
<evidence type="ECO:0000256" key="1">
    <source>
        <dbReference type="ARBA" id="ARBA00009741"/>
    </source>
</evidence>
<feature type="binding site" evidence="6">
    <location>
        <position position="213"/>
    </location>
    <ligand>
        <name>S-adenosyl-L-methionine</name>
        <dbReference type="ChEBI" id="CHEBI:59789"/>
    </ligand>
</feature>
<dbReference type="SUPFAM" id="SSF53335">
    <property type="entry name" value="S-adenosyl-L-methionine-dependent methyltransferases"/>
    <property type="match status" value="1"/>
</dbReference>
<keyword evidence="7" id="KW-0689">Ribosomal protein</keyword>
<evidence type="ECO:0000256" key="4">
    <source>
        <dbReference type="ARBA" id="ARBA00022679"/>
    </source>
</evidence>
<dbReference type="CDD" id="cd02440">
    <property type="entry name" value="AdoMet_MTases"/>
    <property type="match status" value="1"/>
</dbReference>
<dbReference type="EMBL" id="CP043617">
    <property type="protein sequence ID" value="QFR48547.1"/>
    <property type="molecule type" value="Genomic_DNA"/>
</dbReference>
<dbReference type="PIRSF" id="PIRSF000401">
    <property type="entry name" value="RPL11_MTase"/>
    <property type="match status" value="1"/>
</dbReference>
<dbReference type="NCBIfam" id="TIGR00406">
    <property type="entry name" value="prmA"/>
    <property type="match status" value="1"/>
</dbReference>
<dbReference type="GO" id="GO:0005840">
    <property type="term" value="C:ribosome"/>
    <property type="evidence" value="ECO:0007669"/>
    <property type="project" value="UniProtKB-KW"/>
</dbReference>
<gene>
    <name evidence="6" type="primary">prmA</name>
    <name evidence="7" type="ORF">FJR48_01910</name>
</gene>
<dbReference type="PANTHER" id="PTHR43648">
    <property type="entry name" value="ELECTRON TRANSFER FLAVOPROTEIN BETA SUBUNIT LYSINE METHYLTRANSFERASE"/>
    <property type="match status" value="1"/>
</dbReference>
<dbReference type="GO" id="GO:0032259">
    <property type="term" value="P:methylation"/>
    <property type="evidence" value="ECO:0007669"/>
    <property type="project" value="UniProtKB-KW"/>
</dbReference>
<evidence type="ECO:0000256" key="5">
    <source>
        <dbReference type="ARBA" id="ARBA00022691"/>
    </source>
</evidence>
<keyword evidence="4 6" id="KW-0808">Transferase</keyword>
<sequence>MQESYYELTISVSSHHELFSDFLADTIPVGFEETENGFIVRSEDDLQTIAWGVEQFAQALSKALSLNIECECKQQKLKASDWVKEYQQSIKPIEIDKFYIHPTWDEPSTEHINIEIDPALAFGTGHHPTTASSLRAISKYVKENDRVIDVGSGSGILGVGAIKLGASVDACDTDPVSVENTLENAKLNGVEFNRVWEGSCSLANDQYDVVVANIVADVLTFIAKDLKAALKDSGVLILSGILDKYEDKVIKYYKDMKVVQRIAQEEWVTIVLQKENA</sequence>
<dbReference type="AlphaFoldDB" id="A0A5P8NYQ9"/>
<dbReference type="GO" id="GO:0005737">
    <property type="term" value="C:cytoplasm"/>
    <property type="evidence" value="ECO:0007669"/>
    <property type="project" value="UniProtKB-SubCell"/>
</dbReference>
<feature type="binding site" evidence="6">
    <location>
        <position position="172"/>
    </location>
    <ligand>
        <name>S-adenosyl-L-methionine</name>
        <dbReference type="ChEBI" id="CHEBI:59789"/>
    </ligand>
</feature>
<dbReference type="Pfam" id="PF06325">
    <property type="entry name" value="PrmA"/>
    <property type="match status" value="1"/>
</dbReference>
<dbReference type="OrthoDB" id="9785995at2"/>
<feature type="binding site" evidence="6">
    <location>
        <position position="130"/>
    </location>
    <ligand>
        <name>S-adenosyl-L-methionine</name>
        <dbReference type="ChEBI" id="CHEBI:59789"/>
    </ligand>
</feature>
<dbReference type="InterPro" id="IPR050078">
    <property type="entry name" value="Ribosomal_L11_MeTrfase_PrmA"/>
</dbReference>
<dbReference type="Gene3D" id="3.40.50.150">
    <property type="entry name" value="Vaccinia Virus protein VP39"/>
    <property type="match status" value="1"/>
</dbReference>
<dbReference type="PANTHER" id="PTHR43648:SF1">
    <property type="entry name" value="ELECTRON TRANSFER FLAVOPROTEIN BETA SUBUNIT LYSINE METHYLTRANSFERASE"/>
    <property type="match status" value="1"/>
</dbReference>
<dbReference type="RefSeq" id="WP_152306490.1">
    <property type="nucleotide sequence ID" value="NZ_CP043617.1"/>
</dbReference>